<feature type="region of interest" description="Disordered" evidence="5">
    <location>
        <begin position="957"/>
        <end position="1011"/>
    </location>
</feature>
<dbReference type="Gene3D" id="3.30.40.10">
    <property type="entry name" value="Zinc/RING finger domain, C3HC4 (zinc finger)"/>
    <property type="match status" value="1"/>
</dbReference>
<keyword evidence="2 4" id="KW-0863">Zinc-finger</keyword>
<feature type="compositionally biased region" description="Gly residues" evidence="5">
    <location>
        <begin position="246"/>
        <end position="256"/>
    </location>
</feature>
<feature type="domain" description="SIAH-type" evidence="6">
    <location>
        <begin position="1546"/>
        <end position="1604"/>
    </location>
</feature>
<dbReference type="Pfam" id="PF21361">
    <property type="entry name" value="Sina_ZnF"/>
    <property type="match status" value="1"/>
</dbReference>
<evidence type="ECO:0000313" key="7">
    <source>
        <dbReference type="Proteomes" id="UP000515158"/>
    </source>
</evidence>
<evidence type="ECO:0000313" key="8">
    <source>
        <dbReference type="RefSeq" id="XP_034233853.1"/>
    </source>
</evidence>
<feature type="compositionally biased region" description="Polar residues" evidence="5">
    <location>
        <begin position="289"/>
        <end position="310"/>
    </location>
</feature>
<protein>
    <submittedName>
        <fullName evidence="8">Uncharacterized protein LOC117640932</fullName>
    </submittedName>
</protein>
<dbReference type="InParanoid" id="A0A6P8Y2Y7"/>
<dbReference type="SUPFAM" id="SSF49599">
    <property type="entry name" value="TRAF domain-like"/>
    <property type="match status" value="1"/>
</dbReference>
<dbReference type="Proteomes" id="UP000515158">
    <property type="component" value="Unplaced"/>
</dbReference>
<proteinExistence type="predicted"/>
<feature type="compositionally biased region" description="Polar residues" evidence="5">
    <location>
        <begin position="996"/>
        <end position="1009"/>
    </location>
</feature>
<feature type="region of interest" description="Disordered" evidence="5">
    <location>
        <begin position="285"/>
        <end position="322"/>
    </location>
</feature>
<feature type="compositionally biased region" description="Polar residues" evidence="5">
    <location>
        <begin position="163"/>
        <end position="183"/>
    </location>
</feature>
<keyword evidence="7" id="KW-1185">Reference proteome</keyword>
<dbReference type="InterPro" id="IPR013083">
    <property type="entry name" value="Znf_RING/FYVE/PHD"/>
</dbReference>
<reference evidence="8" key="1">
    <citation type="submission" date="2025-08" db="UniProtKB">
        <authorList>
            <consortium name="RefSeq"/>
        </authorList>
    </citation>
    <scope>IDENTIFICATION</scope>
    <source>
        <tissue evidence="8">Total insect</tissue>
    </source>
</reference>
<feature type="compositionally biased region" description="Polar residues" evidence="5">
    <location>
        <begin position="1165"/>
        <end position="1194"/>
    </location>
</feature>
<dbReference type="OrthoDB" id="8189650at2759"/>
<accession>A0A6P8Y2Y7</accession>
<evidence type="ECO:0000256" key="1">
    <source>
        <dbReference type="ARBA" id="ARBA00022723"/>
    </source>
</evidence>
<evidence type="ECO:0000256" key="3">
    <source>
        <dbReference type="ARBA" id="ARBA00022833"/>
    </source>
</evidence>
<feature type="region of interest" description="Disordered" evidence="5">
    <location>
        <begin position="1130"/>
        <end position="1194"/>
    </location>
</feature>
<feature type="compositionally biased region" description="Basic and acidic residues" evidence="5">
    <location>
        <begin position="1468"/>
        <end position="1478"/>
    </location>
</feature>
<feature type="compositionally biased region" description="Low complexity" evidence="5">
    <location>
        <begin position="99"/>
        <end position="110"/>
    </location>
</feature>
<name>A0A6P8Y2Y7_THRPL</name>
<evidence type="ECO:0000256" key="4">
    <source>
        <dbReference type="PROSITE-ProRule" id="PRU00455"/>
    </source>
</evidence>
<dbReference type="GO" id="GO:0016567">
    <property type="term" value="P:protein ubiquitination"/>
    <property type="evidence" value="ECO:0007669"/>
    <property type="project" value="UniProtKB-UniPathway"/>
</dbReference>
<evidence type="ECO:0000256" key="5">
    <source>
        <dbReference type="SAM" id="MobiDB-lite"/>
    </source>
</evidence>
<gene>
    <name evidence="8" type="primary">LOC117640932</name>
</gene>
<dbReference type="RefSeq" id="XP_034233853.1">
    <property type="nucleotide sequence ID" value="XM_034377962.1"/>
</dbReference>
<dbReference type="PROSITE" id="PS51081">
    <property type="entry name" value="ZF_SIAH"/>
    <property type="match status" value="1"/>
</dbReference>
<feature type="region of interest" description="Disordered" evidence="5">
    <location>
        <begin position="1211"/>
        <end position="1251"/>
    </location>
</feature>
<feature type="compositionally biased region" description="Polar residues" evidence="5">
    <location>
        <begin position="1130"/>
        <end position="1140"/>
    </location>
</feature>
<dbReference type="InterPro" id="IPR013010">
    <property type="entry name" value="Znf_SIAH"/>
</dbReference>
<feature type="compositionally biased region" description="Low complexity" evidence="5">
    <location>
        <begin position="1213"/>
        <end position="1235"/>
    </location>
</feature>
<feature type="compositionally biased region" description="Polar residues" evidence="5">
    <location>
        <begin position="960"/>
        <end position="977"/>
    </location>
</feature>
<keyword evidence="1" id="KW-0479">Metal-binding</keyword>
<feature type="region of interest" description="Disordered" evidence="5">
    <location>
        <begin position="246"/>
        <end position="268"/>
    </location>
</feature>
<feature type="region of interest" description="Disordered" evidence="5">
    <location>
        <begin position="339"/>
        <end position="363"/>
    </location>
</feature>
<feature type="compositionally biased region" description="Polar residues" evidence="5">
    <location>
        <begin position="668"/>
        <end position="692"/>
    </location>
</feature>
<dbReference type="GO" id="GO:0008270">
    <property type="term" value="F:zinc ion binding"/>
    <property type="evidence" value="ECO:0007669"/>
    <property type="project" value="UniProtKB-KW"/>
</dbReference>
<evidence type="ECO:0000256" key="2">
    <source>
        <dbReference type="ARBA" id="ARBA00022771"/>
    </source>
</evidence>
<feature type="compositionally biased region" description="Low complexity" evidence="5">
    <location>
        <begin position="1141"/>
        <end position="1152"/>
    </location>
</feature>
<evidence type="ECO:0000259" key="6">
    <source>
        <dbReference type="PROSITE" id="PS51081"/>
    </source>
</evidence>
<dbReference type="KEGG" id="tpal:117640932"/>
<feature type="region of interest" description="Disordered" evidence="5">
    <location>
        <begin position="76"/>
        <end position="216"/>
    </location>
</feature>
<feature type="compositionally biased region" description="Acidic residues" evidence="5">
    <location>
        <begin position="113"/>
        <end position="135"/>
    </location>
</feature>
<organism evidence="8">
    <name type="scientific">Thrips palmi</name>
    <name type="common">Melon thrips</name>
    <dbReference type="NCBI Taxonomy" id="161013"/>
    <lineage>
        <taxon>Eukaryota</taxon>
        <taxon>Metazoa</taxon>
        <taxon>Ecdysozoa</taxon>
        <taxon>Arthropoda</taxon>
        <taxon>Hexapoda</taxon>
        <taxon>Insecta</taxon>
        <taxon>Pterygota</taxon>
        <taxon>Neoptera</taxon>
        <taxon>Paraneoptera</taxon>
        <taxon>Thysanoptera</taxon>
        <taxon>Terebrantia</taxon>
        <taxon>Thripoidea</taxon>
        <taxon>Thripidae</taxon>
        <taxon>Thrips</taxon>
    </lineage>
</organism>
<dbReference type="GeneID" id="117640932"/>
<sequence>MMSRGDMMMAEPQRQPLAAIISRIKDCPYKYVQTMATDRKLPANLKKDDMARLIALYDTGAEAELNRLLSSLKETRSKTRRVNAQGGAGHSPAYPGYVTTTAEADSASASPGPEDDDEEMFPTMAVEDDGDEDYDPSGKLKKPRGGKTMAPSSGKGCRRSSYDMATSPPQGHQASPALGTSSGLAMAPGAGLPQHAIAPRPASGPTPGCSRMFWPDEAQGPMQMKHAQAGLAVAAARRAVGLGQGQGLGQGLGGQAGKPHPHQARMSKTGRVIKPRRDGSYVYAKTPLHPSSMTYPPAGSPSSVYRQSPTLEAGGYDSPQVASQPEGFRVATAYGHAHPVQEPVPDTASASVGKSWPPVSEPPMPSLQPISNNSFNRNVAQDVFKPYNGQHMQPKVNAPSVFSYPQEQGYGETSFVPLSQQISSEEVSFHLAPPSPSQVVRPIPLPAAPSNDFSSSLEWLVNVKSENLQMPLQLSPYWRPANTNSVNSYRTPISFTSSSNGRSSLFQDHSRPLIQPYMPPLSSNPLYQHITTPNLVADSLHQSRQYKQELQIPPSAQYEMLQVEQASFYSMLHPNQGPPPLFHKSTNLPVENLRPALVSPTNQSAIDTHQDQQTWQHQHHMEPWMQETEEQKYNQQLGIRKQHKLIQLENQQKPLQLQQNQKNHHQQYPSIHSSRQTNLQGQERQSSFQGHMSSQLLHTVASVKTNRTPSIPCKSQLMPLQSQRQKRFIPSSSSLHPLPSNHYRHSANQQQTLYNRQPGHHMQRFSHQTASEYQQSVKVEHALGPARKKPCYQPSQTTRQQVHTGKQIQNQTSLLNQAVSHSHQIDVPNALPLPNPDFCQDNEISYPLIYNYLTSVEKQFVPGSNKPDGYSESSRNEDIFNFSTEMPVGQNSFESTSNVSSAFIEEVIPGLTQHVLHSSEQKDLLNSNLPLATLPCSVSLPVSLGCKVIPHSTMEDLPQDTYSNGSQKASSFDSSHQVDFHVSGHPSEKVELNGANDKTSVKDSNNAPSRDSEFPAVIVENVHSIDHLESHNYAQLIPVPVENNSLDEDSESNRDMQLRLIKALADPSSPSQSRNVTISVPDKIDTTLEKVVKENDKTQQVIFLCSDGTGEPEYMTLSVCQEDALNNSLSSLPGTAPSTPLNSDILNSSNINEEGEENSPPVGGPSTNSSHPSQVSTIPVTHSDQSTETASSISDYLSQSRSALDTSTIAQLSDENTSSEMSSESDSLDSSGSSESENRHATEHPQVLPEDTLLVRDSTLPAEYILPTTESLNSTLPAEYILPTTESLNSTLPADYVLPPAENFASTLPVSHETINEFGPASSELQLNQDTADNVVPSCSKSVLENCKTEPSNCQVPVRSPQPLCLVVSEDKGLREVPSIHDKINQVKMETNVDSKSTVNDEIDNHSHIDNESSQVKIETIIETESIVNDKIENLDSQESQKFHIDNENKSNTGIDCEVPEVAIEHSESAAKVSDERSSTNSEVNELSTEIKLEKTASKMYPGKQVRQPVRCSPRQSVRAGPSYTQMSAVFTQQKSLEPPPQQSAKGRKPCPNLKHGCPLVLPPAQLTSHHSVCEYSYITCPAIGCTWECIAKKLSSHIREAHRSEIGIGPDSEHTVFFHEIRQQQRLTFLREVSRKLFVICIHACDNSIFATMQYIASGRSEKPILATGTLEVIDEGGSPHAWRGKIGPIQQKLDVVRDSGNCLQIAPEILGVIESATVTLHTNIRVNLSQNPSETSL</sequence>
<dbReference type="UniPathway" id="UPA00143"/>
<feature type="region of interest" description="Disordered" evidence="5">
    <location>
        <begin position="1468"/>
        <end position="1487"/>
    </location>
</feature>
<keyword evidence="3" id="KW-0862">Zinc</keyword>
<feature type="region of interest" description="Disordered" evidence="5">
    <location>
        <begin position="656"/>
        <end position="692"/>
    </location>
</feature>